<dbReference type="AlphaFoldDB" id="A0A8C6UHP0"/>
<evidence type="ECO:0000313" key="2">
    <source>
        <dbReference type="Ensembl" id="ENSNMLP00000035287.1"/>
    </source>
</evidence>
<dbReference type="InterPro" id="IPR013216">
    <property type="entry name" value="Methyltransf_11"/>
</dbReference>
<dbReference type="InterPro" id="IPR051052">
    <property type="entry name" value="Diverse_substrate_MTase"/>
</dbReference>
<dbReference type="PANTHER" id="PTHR44942:SF9">
    <property type="entry name" value="NOVEL PROTEIN-RELATED"/>
    <property type="match status" value="1"/>
</dbReference>
<accession>A0A8C6UHP0</accession>
<dbReference type="Ensembl" id="ENSNMLT00000039296.1">
    <property type="protein sequence ID" value="ENSNMLP00000035287.1"/>
    <property type="gene ID" value="ENSNMLG00000021893.1"/>
</dbReference>
<feature type="domain" description="Methyltransferase type 11" evidence="1">
    <location>
        <begin position="83"/>
        <end position="173"/>
    </location>
</feature>
<dbReference type="InterPro" id="IPR029063">
    <property type="entry name" value="SAM-dependent_MTases_sf"/>
</dbReference>
<dbReference type="SUPFAM" id="SSF53335">
    <property type="entry name" value="S-adenosyl-L-methionine-dependent methyltransferases"/>
    <property type="match status" value="1"/>
</dbReference>
<reference evidence="2" key="2">
    <citation type="submission" date="2025-09" db="UniProtKB">
        <authorList>
            <consortium name="Ensembl"/>
        </authorList>
    </citation>
    <scope>IDENTIFICATION</scope>
</reference>
<dbReference type="GO" id="GO:0008757">
    <property type="term" value="F:S-adenosylmethionine-dependent methyltransferase activity"/>
    <property type="evidence" value="ECO:0007669"/>
    <property type="project" value="InterPro"/>
</dbReference>
<dbReference type="Proteomes" id="UP000694523">
    <property type="component" value="Unplaced"/>
</dbReference>
<dbReference type="FunFam" id="3.40.50.150:FF:000370">
    <property type="entry name" value="Si:ch211-93g23.2"/>
    <property type="match status" value="1"/>
</dbReference>
<reference evidence="2" key="1">
    <citation type="submission" date="2025-08" db="UniProtKB">
        <authorList>
            <consortium name="Ensembl"/>
        </authorList>
    </citation>
    <scope>IDENTIFICATION</scope>
</reference>
<dbReference type="PANTHER" id="PTHR44942">
    <property type="entry name" value="METHYLTRANSF_11 DOMAIN-CONTAINING PROTEIN"/>
    <property type="match status" value="1"/>
</dbReference>
<proteinExistence type="predicted"/>
<dbReference type="Pfam" id="PF08241">
    <property type="entry name" value="Methyltransf_11"/>
    <property type="match status" value="1"/>
</dbReference>
<keyword evidence="3" id="KW-1185">Reference proteome</keyword>
<dbReference type="CDD" id="cd02440">
    <property type="entry name" value="AdoMet_MTases"/>
    <property type="match status" value="1"/>
</dbReference>
<organism evidence="2 3">
    <name type="scientific">Neogobius melanostomus</name>
    <name type="common">round goby</name>
    <dbReference type="NCBI Taxonomy" id="47308"/>
    <lineage>
        <taxon>Eukaryota</taxon>
        <taxon>Metazoa</taxon>
        <taxon>Chordata</taxon>
        <taxon>Craniata</taxon>
        <taxon>Vertebrata</taxon>
        <taxon>Euteleostomi</taxon>
        <taxon>Actinopterygii</taxon>
        <taxon>Neopterygii</taxon>
        <taxon>Teleostei</taxon>
        <taxon>Neoteleostei</taxon>
        <taxon>Acanthomorphata</taxon>
        <taxon>Gobiaria</taxon>
        <taxon>Gobiiformes</taxon>
        <taxon>Gobioidei</taxon>
        <taxon>Gobiidae</taxon>
        <taxon>Benthophilinae</taxon>
        <taxon>Neogobiini</taxon>
        <taxon>Neogobius</taxon>
    </lineage>
</organism>
<evidence type="ECO:0000313" key="3">
    <source>
        <dbReference type="Proteomes" id="UP000694523"/>
    </source>
</evidence>
<evidence type="ECO:0000259" key="1">
    <source>
        <dbReference type="Pfam" id="PF08241"/>
    </source>
</evidence>
<dbReference type="Gene3D" id="3.40.50.150">
    <property type="entry name" value="Vaccinia Virus protein VP39"/>
    <property type="match status" value="1"/>
</dbReference>
<name>A0A8C6UHP0_9GOBI</name>
<sequence>MSNLSQTWQRLPRGGVWKALGLGCSFGAHFWQNSPKTNMAVRCYEDKDHTADYLKYRLMPNEMVGKIMGMIKQKMPLPAPLAVDVGCGSGQGTVLLAPYFHQVVGTDISPSQLENTQANQTCPNVSYRQCPAEQLPFENGTVDLVTAMTAAHWFDRPRFLEEAYRVLKPGGCLTLLSYTLDMDVEYGDVSEKLKEVCKEFYAPLLPFRDPHVGSSSLQIIKDMFDSCPYPEKEWCECFEVRRPISVNSFIGLVQTFAVFRKFKEHDSQQAEELSNRIRNKLLDTMLVSAPDTEITMVTKYFYWIAWKP</sequence>
<protein>
    <recommendedName>
        <fullName evidence="1">Methyltransferase type 11 domain-containing protein</fullName>
    </recommendedName>
</protein>